<proteinExistence type="predicted"/>
<dbReference type="NCBIfam" id="TIGR03519">
    <property type="entry name" value="T9SS_PorP_fam"/>
    <property type="match status" value="1"/>
</dbReference>
<organism evidence="3 4">
    <name type="scientific">Neolewinella antarctica</name>
    <dbReference type="NCBI Taxonomy" id="442734"/>
    <lineage>
        <taxon>Bacteria</taxon>
        <taxon>Pseudomonadati</taxon>
        <taxon>Bacteroidota</taxon>
        <taxon>Saprospiria</taxon>
        <taxon>Saprospirales</taxon>
        <taxon>Lewinellaceae</taxon>
        <taxon>Neolewinella</taxon>
    </lineage>
</organism>
<keyword evidence="4" id="KW-1185">Reference proteome</keyword>
<comment type="caution">
    <text evidence="3">The sequence shown here is derived from an EMBL/GenBank/DDBJ whole genome shotgun (WGS) entry which is preliminary data.</text>
</comment>
<protein>
    <submittedName>
        <fullName evidence="3">Type IX secretion system PorP/SprF family membrane protein</fullName>
    </submittedName>
</protein>
<dbReference type="Proteomes" id="UP000770785">
    <property type="component" value="Unassembled WGS sequence"/>
</dbReference>
<evidence type="ECO:0000256" key="1">
    <source>
        <dbReference type="SAM" id="MobiDB-lite"/>
    </source>
</evidence>
<sequence length="361" mass="39358">MRLRRLLFLCLAFAAAVPLSAQNAHYTLHNYAPLWLNAANTGAFAGSVRVGGIFRGQWHSINGINSPTAYVDAPLAFGLRKQDWIGVGMSLVNSKSPFEGAGTSSSADYTENFFGFSAAYHLALDKKRTNIVTLGVQYGSISYGFDFQGTLLQEETISSTQGGQGGTNEFQATGQDGDNESVNDLNAGLKLKMMLNPKKNNVFEAGISMLHLTSPERTSLIESENRDSTAAVDTDGLDRRATIHAHARLDLEAGEKWRFQPSIFFQQEAASSAISLQAWGQRNLKKDMDLRLGVGYRTGDAAQVLVGLNFGQLRTALSYDITLSQARAATNYQGAFELSAMYIFNIYKKPNVTPTILCPDI</sequence>
<feature type="compositionally biased region" description="Polar residues" evidence="1">
    <location>
        <begin position="168"/>
        <end position="179"/>
    </location>
</feature>
<evidence type="ECO:0000313" key="4">
    <source>
        <dbReference type="Proteomes" id="UP000770785"/>
    </source>
</evidence>
<accession>A0ABX0XFC6</accession>
<evidence type="ECO:0000256" key="2">
    <source>
        <dbReference type="SAM" id="SignalP"/>
    </source>
</evidence>
<feature type="region of interest" description="Disordered" evidence="1">
    <location>
        <begin position="158"/>
        <end position="179"/>
    </location>
</feature>
<dbReference type="RefSeq" id="WP_168039296.1">
    <property type="nucleotide sequence ID" value="NZ_JAATJH010000006.1"/>
</dbReference>
<evidence type="ECO:0000313" key="3">
    <source>
        <dbReference type="EMBL" id="NJC27830.1"/>
    </source>
</evidence>
<keyword evidence="2" id="KW-0732">Signal</keyword>
<reference evidence="3 4" key="1">
    <citation type="submission" date="2020-03" db="EMBL/GenBank/DDBJ databases">
        <title>Genomic Encyclopedia of Type Strains, Phase IV (KMG-IV): sequencing the most valuable type-strain genomes for metagenomic binning, comparative biology and taxonomic classification.</title>
        <authorList>
            <person name="Goeker M."/>
        </authorList>
    </citation>
    <scope>NUCLEOTIDE SEQUENCE [LARGE SCALE GENOMIC DNA]</scope>
    <source>
        <strain evidence="3 4">DSM 105096</strain>
    </source>
</reference>
<gene>
    <name evidence="3" type="ORF">GGR27_003348</name>
</gene>
<dbReference type="InterPro" id="IPR019861">
    <property type="entry name" value="PorP/SprF_Bacteroidetes"/>
</dbReference>
<feature type="chain" id="PRO_5045067171" evidence="2">
    <location>
        <begin position="22"/>
        <end position="361"/>
    </location>
</feature>
<feature type="signal peptide" evidence="2">
    <location>
        <begin position="1"/>
        <end position="21"/>
    </location>
</feature>
<name>A0ABX0XFC6_9BACT</name>
<dbReference type="EMBL" id="JAATJH010000006">
    <property type="protein sequence ID" value="NJC27830.1"/>
    <property type="molecule type" value="Genomic_DNA"/>
</dbReference>
<dbReference type="Pfam" id="PF11751">
    <property type="entry name" value="PorP_SprF"/>
    <property type="match status" value="1"/>
</dbReference>